<dbReference type="PANTHER" id="PTHR34344">
    <property type="entry name" value="UPF0184 PROTEIN C9ORF16"/>
    <property type="match status" value="1"/>
</dbReference>
<organism evidence="3 4">
    <name type="scientific">Diatraea saccharalis</name>
    <name type="common">sugarcane borer</name>
    <dbReference type="NCBI Taxonomy" id="40085"/>
    <lineage>
        <taxon>Eukaryota</taxon>
        <taxon>Metazoa</taxon>
        <taxon>Ecdysozoa</taxon>
        <taxon>Arthropoda</taxon>
        <taxon>Hexapoda</taxon>
        <taxon>Insecta</taxon>
        <taxon>Pterygota</taxon>
        <taxon>Neoptera</taxon>
        <taxon>Endopterygota</taxon>
        <taxon>Lepidoptera</taxon>
        <taxon>Glossata</taxon>
        <taxon>Ditrysia</taxon>
        <taxon>Pyraloidea</taxon>
        <taxon>Crambidae</taxon>
        <taxon>Crambinae</taxon>
        <taxon>Diatraea</taxon>
    </lineage>
</organism>
<keyword evidence="1" id="KW-0175">Coiled coil</keyword>
<dbReference type="OrthoDB" id="10050612at2759"/>
<accession>A0A9N9QVZ4</accession>
<evidence type="ECO:0000313" key="4">
    <source>
        <dbReference type="Proteomes" id="UP001153714"/>
    </source>
</evidence>
<dbReference type="AlphaFoldDB" id="A0A9N9QVZ4"/>
<keyword evidence="4" id="KW-1185">Reference proteome</keyword>
<sequence>MAGFDNNKSNQDDTTCDNDIDITDQDVSNDDNMSEEYYLLDSKLDELNSALDFLEKRTDDIHEKLKELLQSNIEIRNELRNENMKSN</sequence>
<dbReference type="Pfam" id="PF03670">
    <property type="entry name" value="UPF0184"/>
    <property type="match status" value="1"/>
</dbReference>
<feature type="coiled-coil region" evidence="1">
    <location>
        <begin position="44"/>
        <end position="85"/>
    </location>
</feature>
<gene>
    <name evidence="3" type="ORF">DIATSA_LOCUS2566</name>
</gene>
<reference evidence="3" key="1">
    <citation type="submission" date="2021-12" db="EMBL/GenBank/DDBJ databases">
        <authorList>
            <person name="King R."/>
        </authorList>
    </citation>
    <scope>NUCLEOTIDE SEQUENCE</scope>
</reference>
<dbReference type="PANTHER" id="PTHR34344:SF1">
    <property type="entry name" value="BUBLIN COILED-COIL PROTEIN"/>
    <property type="match status" value="1"/>
</dbReference>
<feature type="compositionally biased region" description="Acidic residues" evidence="2">
    <location>
        <begin position="14"/>
        <end position="31"/>
    </location>
</feature>
<protein>
    <submittedName>
        <fullName evidence="3">Uncharacterized protein</fullName>
    </submittedName>
</protein>
<dbReference type="InterPro" id="IPR005374">
    <property type="entry name" value="BBLN_eukaryota"/>
</dbReference>
<evidence type="ECO:0000313" key="3">
    <source>
        <dbReference type="EMBL" id="CAG9784472.1"/>
    </source>
</evidence>
<feature type="region of interest" description="Disordered" evidence="2">
    <location>
        <begin position="1"/>
        <end position="31"/>
    </location>
</feature>
<name>A0A9N9QVZ4_9NEOP</name>
<evidence type="ECO:0000256" key="2">
    <source>
        <dbReference type="SAM" id="MobiDB-lite"/>
    </source>
</evidence>
<evidence type="ECO:0000256" key="1">
    <source>
        <dbReference type="SAM" id="Coils"/>
    </source>
</evidence>
<reference evidence="3" key="2">
    <citation type="submission" date="2022-10" db="EMBL/GenBank/DDBJ databases">
        <authorList>
            <consortium name="ENA_rothamsted_submissions"/>
            <consortium name="culmorum"/>
            <person name="King R."/>
        </authorList>
    </citation>
    <scope>NUCLEOTIDE SEQUENCE</scope>
</reference>
<proteinExistence type="predicted"/>
<dbReference type="Proteomes" id="UP001153714">
    <property type="component" value="Chromosome 12"/>
</dbReference>
<dbReference type="EMBL" id="OU893343">
    <property type="protein sequence ID" value="CAG9784472.1"/>
    <property type="molecule type" value="Genomic_DNA"/>
</dbReference>